<dbReference type="EMBL" id="VYZN01000027">
    <property type="protein sequence ID" value="KAE9534837.1"/>
    <property type="molecule type" value="Genomic_DNA"/>
</dbReference>
<reference evidence="1 2" key="1">
    <citation type="submission" date="2019-08" db="EMBL/GenBank/DDBJ databases">
        <title>The genome of the soybean aphid Biotype 1, its phylome, world population structure and adaptation to the North American continent.</title>
        <authorList>
            <person name="Giordano R."/>
            <person name="Donthu R.K."/>
            <person name="Hernandez A.G."/>
            <person name="Wright C.L."/>
            <person name="Zimin A.V."/>
        </authorList>
    </citation>
    <scope>NUCLEOTIDE SEQUENCE [LARGE SCALE GENOMIC DNA]</scope>
    <source>
        <tissue evidence="1">Whole aphids</tissue>
    </source>
</reference>
<evidence type="ECO:0000313" key="1">
    <source>
        <dbReference type="EMBL" id="KAE9534837.1"/>
    </source>
</evidence>
<proteinExistence type="predicted"/>
<organism evidence="1 2">
    <name type="scientific">Aphis glycines</name>
    <name type="common">Soybean aphid</name>
    <dbReference type="NCBI Taxonomy" id="307491"/>
    <lineage>
        <taxon>Eukaryota</taxon>
        <taxon>Metazoa</taxon>
        <taxon>Ecdysozoa</taxon>
        <taxon>Arthropoda</taxon>
        <taxon>Hexapoda</taxon>
        <taxon>Insecta</taxon>
        <taxon>Pterygota</taxon>
        <taxon>Neoptera</taxon>
        <taxon>Paraneoptera</taxon>
        <taxon>Hemiptera</taxon>
        <taxon>Sternorrhyncha</taxon>
        <taxon>Aphidomorpha</taxon>
        <taxon>Aphidoidea</taxon>
        <taxon>Aphididae</taxon>
        <taxon>Aphidini</taxon>
        <taxon>Aphis</taxon>
        <taxon>Aphis</taxon>
    </lineage>
</organism>
<keyword evidence="2" id="KW-1185">Reference proteome</keyword>
<name>A0A6G0TLI7_APHGL</name>
<comment type="caution">
    <text evidence="1">The sequence shown here is derived from an EMBL/GenBank/DDBJ whole genome shotgun (WGS) entry which is preliminary data.</text>
</comment>
<dbReference type="AlphaFoldDB" id="A0A6G0TLI7"/>
<accession>A0A6G0TLI7</accession>
<dbReference type="Proteomes" id="UP000475862">
    <property type="component" value="Unassembled WGS sequence"/>
</dbReference>
<dbReference type="OrthoDB" id="6600730at2759"/>
<gene>
    <name evidence="1" type="ORF">AGLY_008129</name>
</gene>
<sequence length="251" mass="28501">MATNGVSAVMEQLTVHSASYRPIPLPPRVHRCRTPIKRTLAPSVVITAHREAYRVRDPQEPIKSKPPPDHGFLDGDGVNRFNCTSYKMHYPAKGGLHRARPITPPVRRSLAHVSMEKETSTGNAYRNPVTMKLWRRPMSAYIVSPEPMETTSVHRASYKPPPCNFDSKAKADICPRRAYVDESLRSKMPIKSDTTYTTDYYTRHPNLKLLGPIPKKMLEMQESSKTPKAHDYKIKNSNKLAKCTRKIEHAT</sequence>
<evidence type="ECO:0000313" key="2">
    <source>
        <dbReference type="Proteomes" id="UP000475862"/>
    </source>
</evidence>
<protein>
    <submittedName>
        <fullName evidence="1">Uncharacterized protein</fullName>
    </submittedName>
</protein>